<dbReference type="InterPro" id="IPR018391">
    <property type="entry name" value="PQQ_b-propeller_rpt"/>
</dbReference>
<dbReference type="InterPro" id="IPR011047">
    <property type="entry name" value="Quinoprotein_ADH-like_sf"/>
</dbReference>
<evidence type="ECO:0000259" key="2">
    <source>
        <dbReference type="Pfam" id="PF13360"/>
    </source>
</evidence>
<feature type="chain" id="PRO_5047145640" evidence="1">
    <location>
        <begin position="19"/>
        <end position="446"/>
    </location>
</feature>
<dbReference type="PROSITE" id="PS51257">
    <property type="entry name" value="PROKAR_LIPOPROTEIN"/>
    <property type="match status" value="1"/>
</dbReference>
<dbReference type="RefSeq" id="WP_379728392.1">
    <property type="nucleotide sequence ID" value="NZ_JBHRYJ010000003.1"/>
</dbReference>
<dbReference type="Pfam" id="PF13360">
    <property type="entry name" value="PQQ_2"/>
    <property type="match status" value="2"/>
</dbReference>
<comment type="caution">
    <text evidence="3">The sequence shown here is derived from an EMBL/GenBank/DDBJ whole genome shotgun (WGS) entry which is preliminary data.</text>
</comment>
<accession>A0ABV7VHM6</accession>
<protein>
    <submittedName>
        <fullName evidence="3">PQQ-binding-like beta-propeller repeat protein</fullName>
    </submittedName>
</protein>
<name>A0ABV7VHM6_9PROT</name>
<feature type="domain" description="Pyrrolo-quinoline quinone repeat" evidence="2">
    <location>
        <begin position="126"/>
        <end position="363"/>
    </location>
</feature>
<dbReference type="SUPFAM" id="SSF50998">
    <property type="entry name" value="Quinoprotein alcohol dehydrogenase-like"/>
    <property type="match status" value="1"/>
</dbReference>
<dbReference type="Proteomes" id="UP001595711">
    <property type="component" value="Unassembled WGS sequence"/>
</dbReference>
<organism evidence="3 4">
    <name type="scientific">Ferrovibrio xuzhouensis</name>
    <dbReference type="NCBI Taxonomy" id="1576914"/>
    <lineage>
        <taxon>Bacteria</taxon>
        <taxon>Pseudomonadati</taxon>
        <taxon>Pseudomonadota</taxon>
        <taxon>Alphaproteobacteria</taxon>
        <taxon>Rhodospirillales</taxon>
        <taxon>Rhodospirillaceae</taxon>
        <taxon>Ferrovibrio</taxon>
    </lineage>
</organism>
<keyword evidence="4" id="KW-1185">Reference proteome</keyword>
<feature type="signal peptide" evidence="1">
    <location>
        <begin position="1"/>
        <end position="18"/>
    </location>
</feature>
<proteinExistence type="predicted"/>
<evidence type="ECO:0000256" key="1">
    <source>
        <dbReference type="SAM" id="SignalP"/>
    </source>
</evidence>
<dbReference type="InterPro" id="IPR015943">
    <property type="entry name" value="WD40/YVTN_repeat-like_dom_sf"/>
</dbReference>
<feature type="domain" description="Pyrrolo-quinoline quinone repeat" evidence="2">
    <location>
        <begin position="380"/>
        <end position="445"/>
    </location>
</feature>
<dbReference type="InterPro" id="IPR002372">
    <property type="entry name" value="PQQ_rpt_dom"/>
</dbReference>
<gene>
    <name evidence="3" type="ORF">ACFOOQ_15765</name>
</gene>
<dbReference type="EMBL" id="JBHRYJ010000003">
    <property type="protein sequence ID" value="MFC3677015.1"/>
    <property type="molecule type" value="Genomic_DNA"/>
</dbReference>
<sequence length="446" mass="48053">MRRVLFMAAGLVSMLALSGCDTIQGWFYSDTKVNIPGERISVLAFDSQLDPDPQLADVPVELPKPWSNADWPQGGGYPGHAMYHLALGPTLKRVWTADLGSSADDEQRILSQPVVAEGRIYAMDAESDVSAFDAKTGRRLWHVDLTPHGEEAGAIGGGLAYYDGKLFVSTGYGDVLALQPSTGKLFWVAELKLPIRGAPTVDGGRVFVITLDNTLNALNADTGDVQWSHSAVTEQAGFLGAANPAVDGNTVIAPFSSGEVLALRADTGVVAWGEQLVRAAARISQAGALNDINGRPVIDRGRVYAVSQSGRFVSINLRTGERVWERVIPSIQTPWVAGDYIYAITIDAEILCLTRKDGKVKWIRQLRRYEDPKAKIDKGIITWYGPVLAGDRLLVASTDERLLAISPYTGDLLGEVSLPDKASVSPVVAGDTVYVITDDATLSAYR</sequence>
<dbReference type="Gene3D" id="2.130.10.10">
    <property type="entry name" value="YVTN repeat-like/Quinoprotein amine dehydrogenase"/>
    <property type="match status" value="1"/>
</dbReference>
<evidence type="ECO:0000313" key="4">
    <source>
        <dbReference type="Proteomes" id="UP001595711"/>
    </source>
</evidence>
<reference evidence="4" key="1">
    <citation type="journal article" date="2019" name="Int. J. Syst. Evol. Microbiol.">
        <title>The Global Catalogue of Microorganisms (GCM) 10K type strain sequencing project: providing services to taxonomists for standard genome sequencing and annotation.</title>
        <authorList>
            <consortium name="The Broad Institute Genomics Platform"/>
            <consortium name="The Broad Institute Genome Sequencing Center for Infectious Disease"/>
            <person name="Wu L."/>
            <person name="Ma J."/>
        </authorList>
    </citation>
    <scope>NUCLEOTIDE SEQUENCE [LARGE SCALE GENOMIC DNA]</scope>
    <source>
        <strain evidence="4">KCTC 42182</strain>
    </source>
</reference>
<dbReference type="PANTHER" id="PTHR34512">
    <property type="entry name" value="CELL SURFACE PROTEIN"/>
    <property type="match status" value="1"/>
</dbReference>
<dbReference type="PANTHER" id="PTHR34512:SF30">
    <property type="entry name" value="OUTER MEMBRANE PROTEIN ASSEMBLY FACTOR BAMB"/>
    <property type="match status" value="1"/>
</dbReference>
<keyword evidence="1" id="KW-0732">Signal</keyword>
<dbReference type="SMART" id="SM00564">
    <property type="entry name" value="PQQ"/>
    <property type="match status" value="7"/>
</dbReference>
<evidence type="ECO:0000313" key="3">
    <source>
        <dbReference type="EMBL" id="MFC3677015.1"/>
    </source>
</evidence>